<sequence>MKLLLNVLLLTSIISCNGKAEKPKEELKSETVTSKKMVTYKGFDVANINFDETLKQFFDSSGLSLYQDQNQTTNLNMDYEEFVVPDAQEVAYFGVDLSKKFKEFSIFYPKKDQKIFCYELSITDQETSKSVIKKFEEQYGKPVFSKQESSKTGTIFLDENGEAKKDAFQNLYQWNDAKSHAVYFLIHSGSGLNIIALDKNSPMYKQWIDLRSLDMVFDNK</sequence>
<accession>A0A1T5GCG6</accession>
<dbReference type="PROSITE" id="PS51257">
    <property type="entry name" value="PROKAR_LIPOPROTEIN"/>
    <property type="match status" value="1"/>
</dbReference>
<protein>
    <recommendedName>
        <fullName evidence="3">Lipoprotein</fullName>
    </recommendedName>
</protein>
<dbReference type="STRING" id="619805.SAMN05660477_02716"/>
<dbReference type="OrthoDB" id="1239964at2"/>
<reference evidence="1 2" key="1">
    <citation type="submission" date="2017-02" db="EMBL/GenBank/DDBJ databases">
        <authorList>
            <person name="Peterson S.W."/>
        </authorList>
    </citation>
    <scope>NUCLEOTIDE SEQUENCE [LARGE SCALE GENOMIC DNA]</scope>
    <source>
        <strain evidence="1 2">DSM 22323</strain>
    </source>
</reference>
<evidence type="ECO:0000313" key="1">
    <source>
        <dbReference type="EMBL" id="SKC06100.1"/>
    </source>
</evidence>
<evidence type="ECO:0000313" key="2">
    <source>
        <dbReference type="Proteomes" id="UP000191112"/>
    </source>
</evidence>
<dbReference type="EMBL" id="FUYZ01000011">
    <property type="protein sequence ID" value="SKC06100.1"/>
    <property type="molecule type" value="Genomic_DNA"/>
</dbReference>
<organism evidence="1 2">
    <name type="scientific">Soonwooa buanensis</name>
    <dbReference type="NCBI Taxonomy" id="619805"/>
    <lineage>
        <taxon>Bacteria</taxon>
        <taxon>Pseudomonadati</taxon>
        <taxon>Bacteroidota</taxon>
        <taxon>Flavobacteriia</taxon>
        <taxon>Flavobacteriales</taxon>
        <taxon>Weeksellaceae</taxon>
        <taxon>Chryseobacterium group</taxon>
        <taxon>Soonwooa</taxon>
    </lineage>
</organism>
<proteinExistence type="predicted"/>
<gene>
    <name evidence="1" type="ORF">SAMN05660477_02716</name>
</gene>
<evidence type="ECO:0008006" key="3">
    <source>
        <dbReference type="Google" id="ProtNLM"/>
    </source>
</evidence>
<keyword evidence="2" id="KW-1185">Reference proteome</keyword>
<name>A0A1T5GCG6_9FLAO</name>
<dbReference type="RefSeq" id="WP_079667900.1">
    <property type="nucleotide sequence ID" value="NZ_FUYZ01000011.1"/>
</dbReference>
<dbReference type="AlphaFoldDB" id="A0A1T5GCG6"/>
<dbReference type="Proteomes" id="UP000191112">
    <property type="component" value="Unassembled WGS sequence"/>
</dbReference>